<dbReference type="OrthoDB" id="3903267at2759"/>
<sequence length="418" mass="46944">MPIKKKAGTRKRDNEADLAELERLRKQVAEQSKALEAEEARREEESQAKRQISSRRQRTLVRWDVDTDIRLLLAIQYACNKLSVKIPWKEVAEVMGEKFTEGAIVQHLSKLRAKREEQDKPNPPPLKRAASCYNKNDANKKEALSPPKDEPPSTRSGKRRRRSPSVEESDDDVYPIKKKQPTKNKKKDKVSAAPKLRGEREQSESGDSRKLLCVGAEWLRDFAGDDCEIDDESASSEENENEDSTESSHVTAQAAKKSKIVTLKLGRERLASVDRYLGGSATFREPMASTNPLRAITNMPPRQPSYRTYMHSVGPFSPDPTTLFGNNISYPSSGPSPFDIPISDADLAGACAFDDVDLTAPYSQFDIPSELQFDPMCSYLNTSGFDNQFIPDDELFASVPDVEPPRYYGYGGEEVQEF</sequence>
<feature type="compositionally biased region" description="Acidic residues" evidence="1">
    <location>
        <begin position="225"/>
        <end position="245"/>
    </location>
</feature>
<dbReference type="AlphaFoldDB" id="W6PWK4"/>
<evidence type="ECO:0000256" key="1">
    <source>
        <dbReference type="SAM" id="MobiDB-lite"/>
    </source>
</evidence>
<feature type="region of interest" description="Disordered" evidence="1">
    <location>
        <begin position="112"/>
        <end position="208"/>
    </location>
</feature>
<feature type="compositionally biased region" description="Basic and acidic residues" evidence="1">
    <location>
        <begin position="35"/>
        <end position="48"/>
    </location>
</feature>
<evidence type="ECO:0000313" key="3">
    <source>
        <dbReference type="Proteomes" id="UP000030686"/>
    </source>
</evidence>
<name>W6PWK4_PENRF</name>
<dbReference type="EMBL" id="HG792015">
    <property type="protein sequence ID" value="CDM26324.1"/>
    <property type="molecule type" value="Genomic_DNA"/>
</dbReference>
<feature type="compositionally biased region" description="Basic and acidic residues" evidence="1">
    <location>
        <begin position="196"/>
        <end position="208"/>
    </location>
</feature>
<feature type="compositionally biased region" description="Basic residues" evidence="1">
    <location>
        <begin position="176"/>
        <end position="188"/>
    </location>
</feature>
<protein>
    <submittedName>
        <fullName evidence="2">Genomic scaffold, ProqFM164S01</fullName>
    </submittedName>
</protein>
<dbReference type="Proteomes" id="UP000030686">
    <property type="component" value="Unassembled WGS sequence"/>
</dbReference>
<accession>W6PWK4</accession>
<feature type="region of interest" description="Disordered" evidence="1">
    <location>
        <begin position="225"/>
        <end position="257"/>
    </location>
</feature>
<gene>
    <name evidence="2" type="ORF">PROQFM164_S01g000133</name>
</gene>
<evidence type="ECO:0000313" key="2">
    <source>
        <dbReference type="EMBL" id="CDM26324.1"/>
    </source>
</evidence>
<keyword evidence="3" id="KW-1185">Reference proteome</keyword>
<organism evidence="2 3">
    <name type="scientific">Penicillium roqueforti (strain FM164)</name>
    <dbReference type="NCBI Taxonomy" id="1365484"/>
    <lineage>
        <taxon>Eukaryota</taxon>
        <taxon>Fungi</taxon>
        <taxon>Dikarya</taxon>
        <taxon>Ascomycota</taxon>
        <taxon>Pezizomycotina</taxon>
        <taxon>Eurotiomycetes</taxon>
        <taxon>Eurotiomycetidae</taxon>
        <taxon>Eurotiales</taxon>
        <taxon>Aspergillaceae</taxon>
        <taxon>Penicillium</taxon>
    </lineage>
</organism>
<dbReference type="OMA" id="VEPPRYF"/>
<proteinExistence type="predicted"/>
<feature type="region of interest" description="Disordered" evidence="1">
    <location>
        <begin position="35"/>
        <end position="57"/>
    </location>
</feature>
<dbReference type="STRING" id="1365484.W6PWK4"/>
<reference evidence="2" key="1">
    <citation type="journal article" date="2014" name="Nat. Commun.">
        <title>Multiple recent horizontal transfers of a large genomic region in cheese making fungi.</title>
        <authorList>
            <person name="Cheeseman K."/>
            <person name="Ropars J."/>
            <person name="Renault P."/>
            <person name="Dupont J."/>
            <person name="Gouzy J."/>
            <person name="Branca A."/>
            <person name="Abraham A.L."/>
            <person name="Ceppi M."/>
            <person name="Conseiller E."/>
            <person name="Debuchy R."/>
            <person name="Malagnac F."/>
            <person name="Goarin A."/>
            <person name="Silar P."/>
            <person name="Lacoste S."/>
            <person name="Sallet E."/>
            <person name="Bensimon A."/>
            <person name="Giraud T."/>
            <person name="Brygoo Y."/>
        </authorList>
    </citation>
    <scope>NUCLEOTIDE SEQUENCE [LARGE SCALE GENOMIC DNA]</scope>
    <source>
        <strain evidence="2">FM164</strain>
    </source>
</reference>
<feature type="compositionally biased region" description="Basic and acidic residues" evidence="1">
    <location>
        <begin position="137"/>
        <end position="152"/>
    </location>
</feature>